<dbReference type="InterPro" id="IPR010994">
    <property type="entry name" value="RuvA_2-like"/>
</dbReference>
<evidence type="ECO:0000313" key="5">
    <source>
        <dbReference type="Proteomes" id="UP001211065"/>
    </source>
</evidence>
<sequence>MVLKANLIEKPKKDDINKLLLNALMSCNGIGEKKAMILLQHFKTLKNICNAEFKELEDVIGSVLATKLIEFFHTQ</sequence>
<dbReference type="PANTHER" id="PTHR31786">
    <property type="entry name" value="FANCONI ANEMIA CORE COMPLEX-ASSOCIATED PROTEIN 24"/>
    <property type="match status" value="1"/>
</dbReference>
<reference evidence="4" key="1">
    <citation type="submission" date="2020-05" db="EMBL/GenBank/DDBJ databases">
        <title>Phylogenomic resolution of chytrid fungi.</title>
        <authorList>
            <person name="Stajich J.E."/>
            <person name="Amses K."/>
            <person name="Simmons R."/>
            <person name="Seto K."/>
            <person name="Myers J."/>
            <person name="Bonds A."/>
            <person name="Quandt C.A."/>
            <person name="Barry K."/>
            <person name="Liu P."/>
            <person name="Grigoriev I."/>
            <person name="Longcore J.E."/>
            <person name="James T.Y."/>
        </authorList>
    </citation>
    <scope>NUCLEOTIDE SEQUENCE</scope>
    <source>
        <strain evidence="4">JEL0476</strain>
    </source>
</reference>
<name>A0AAD5XUB8_9FUNG</name>
<dbReference type="InterPro" id="IPR041663">
    <property type="entry name" value="DisA/LigA_HHH"/>
</dbReference>
<gene>
    <name evidence="4" type="ORF">HK099_006446</name>
</gene>
<feature type="domain" description="DisA/LigA helix-hairpin-helix motif" evidence="3">
    <location>
        <begin position="29"/>
        <end position="74"/>
    </location>
</feature>
<dbReference type="PANTHER" id="PTHR31786:SF2">
    <property type="entry name" value="FANCONI ANEMIA CORE COMPLEX-ASSOCIATED PROTEIN 24"/>
    <property type="match status" value="1"/>
</dbReference>
<evidence type="ECO:0000256" key="1">
    <source>
        <dbReference type="ARBA" id="ARBA00022763"/>
    </source>
</evidence>
<dbReference type="Proteomes" id="UP001211065">
    <property type="component" value="Unassembled WGS sequence"/>
</dbReference>
<protein>
    <recommendedName>
        <fullName evidence="3">DisA/LigA helix-hairpin-helix motif domain-containing protein</fullName>
    </recommendedName>
</protein>
<keyword evidence="2" id="KW-0234">DNA repair</keyword>
<comment type="caution">
    <text evidence="4">The sequence shown here is derived from an EMBL/GenBank/DDBJ whole genome shotgun (WGS) entry which is preliminary data.</text>
</comment>
<dbReference type="InterPro" id="IPR026985">
    <property type="entry name" value="FAAP24"/>
</dbReference>
<dbReference type="Gene3D" id="1.10.150.20">
    <property type="entry name" value="5' to 3' exonuclease, C-terminal subdomain"/>
    <property type="match status" value="1"/>
</dbReference>
<accession>A0AAD5XUB8</accession>
<organism evidence="4 5">
    <name type="scientific">Clydaea vesicula</name>
    <dbReference type="NCBI Taxonomy" id="447962"/>
    <lineage>
        <taxon>Eukaryota</taxon>
        <taxon>Fungi</taxon>
        <taxon>Fungi incertae sedis</taxon>
        <taxon>Chytridiomycota</taxon>
        <taxon>Chytridiomycota incertae sedis</taxon>
        <taxon>Chytridiomycetes</taxon>
        <taxon>Lobulomycetales</taxon>
        <taxon>Lobulomycetaceae</taxon>
        <taxon>Clydaea</taxon>
    </lineage>
</organism>
<keyword evidence="5" id="KW-1185">Reference proteome</keyword>
<dbReference type="GO" id="GO:0036297">
    <property type="term" value="P:interstrand cross-link repair"/>
    <property type="evidence" value="ECO:0007669"/>
    <property type="project" value="InterPro"/>
</dbReference>
<dbReference type="SUPFAM" id="SSF47781">
    <property type="entry name" value="RuvA domain 2-like"/>
    <property type="match status" value="1"/>
</dbReference>
<evidence type="ECO:0000256" key="2">
    <source>
        <dbReference type="ARBA" id="ARBA00023204"/>
    </source>
</evidence>
<dbReference type="EMBL" id="JADGJW010000556">
    <property type="protein sequence ID" value="KAJ3215266.1"/>
    <property type="molecule type" value="Genomic_DNA"/>
</dbReference>
<dbReference type="GO" id="GO:0003682">
    <property type="term" value="F:chromatin binding"/>
    <property type="evidence" value="ECO:0007669"/>
    <property type="project" value="TreeGrafter"/>
</dbReference>
<proteinExistence type="predicted"/>
<dbReference type="AlphaFoldDB" id="A0AAD5XUB8"/>
<dbReference type="Pfam" id="PF12826">
    <property type="entry name" value="HHH_2"/>
    <property type="match status" value="1"/>
</dbReference>
<keyword evidence="1" id="KW-0227">DNA damage</keyword>
<dbReference type="GO" id="GO:0043240">
    <property type="term" value="C:Fanconi anaemia nuclear complex"/>
    <property type="evidence" value="ECO:0007669"/>
    <property type="project" value="InterPro"/>
</dbReference>
<evidence type="ECO:0000313" key="4">
    <source>
        <dbReference type="EMBL" id="KAJ3215266.1"/>
    </source>
</evidence>
<evidence type="ECO:0000259" key="3">
    <source>
        <dbReference type="Pfam" id="PF12826"/>
    </source>
</evidence>